<organism evidence="3 4">
    <name type="scientific">Novosphingobium anseongense</name>
    <dbReference type="NCBI Taxonomy" id="3133436"/>
    <lineage>
        <taxon>Bacteria</taxon>
        <taxon>Pseudomonadati</taxon>
        <taxon>Pseudomonadota</taxon>
        <taxon>Alphaproteobacteria</taxon>
        <taxon>Sphingomonadales</taxon>
        <taxon>Sphingomonadaceae</taxon>
        <taxon>Novosphingobium</taxon>
    </lineage>
</organism>
<evidence type="ECO:0000313" key="4">
    <source>
        <dbReference type="Proteomes" id="UP001361239"/>
    </source>
</evidence>
<comment type="caution">
    <text evidence="3">The sequence shown here is derived from an EMBL/GenBank/DDBJ whole genome shotgun (WGS) entry which is preliminary data.</text>
</comment>
<evidence type="ECO:0000313" key="3">
    <source>
        <dbReference type="EMBL" id="MEJ5978114.1"/>
    </source>
</evidence>
<feature type="chain" id="PRO_5045452520" evidence="2">
    <location>
        <begin position="23"/>
        <end position="125"/>
    </location>
</feature>
<keyword evidence="2" id="KW-0732">Signal</keyword>
<feature type="region of interest" description="Disordered" evidence="1">
    <location>
        <begin position="72"/>
        <end position="94"/>
    </location>
</feature>
<dbReference type="RefSeq" id="WP_339588054.1">
    <property type="nucleotide sequence ID" value="NZ_JBBHJZ010000003.1"/>
</dbReference>
<gene>
    <name evidence="3" type="ORF">WG901_15790</name>
</gene>
<keyword evidence="4" id="KW-1185">Reference proteome</keyword>
<feature type="signal peptide" evidence="2">
    <location>
        <begin position="1"/>
        <end position="22"/>
    </location>
</feature>
<sequence>MKFGWLICAPLLAAVVPAAVLADDPKDPAMRGSAARQRDHEIIRQLNLQQLAHVRERDARYAEGWRAWRGSEDHADAASNYSAQSRAHERDRADYAEERARYDRQVAAWRRAVQACRAGDYFACD</sequence>
<dbReference type="EMBL" id="JBBHJZ010000003">
    <property type="protein sequence ID" value="MEJ5978114.1"/>
    <property type="molecule type" value="Genomic_DNA"/>
</dbReference>
<proteinExistence type="predicted"/>
<reference evidence="3 4" key="1">
    <citation type="submission" date="2024-03" db="EMBL/GenBank/DDBJ databases">
        <authorList>
            <person name="Jo J.-H."/>
        </authorList>
    </citation>
    <scope>NUCLEOTIDE SEQUENCE [LARGE SCALE GENOMIC DNA]</scope>
    <source>
        <strain evidence="3 4">PS1R-30</strain>
    </source>
</reference>
<dbReference type="Proteomes" id="UP001361239">
    <property type="component" value="Unassembled WGS sequence"/>
</dbReference>
<protein>
    <submittedName>
        <fullName evidence="3">Uncharacterized protein</fullName>
    </submittedName>
</protein>
<evidence type="ECO:0000256" key="2">
    <source>
        <dbReference type="SAM" id="SignalP"/>
    </source>
</evidence>
<name>A0ABU8RYL3_9SPHN</name>
<accession>A0ABU8RYL3</accession>
<evidence type="ECO:0000256" key="1">
    <source>
        <dbReference type="SAM" id="MobiDB-lite"/>
    </source>
</evidence>